<evidence type="ECO:0000313" key="2">
    <source>
        <dbReference type="EMBL" id="CCC52619.1"/>
    </source>
</evidence>
<proteinExistence type="predicted"/>
<dbReference type="EMBL" id="HE573027">
    <property type="protein sequence ID" value="CCC52619.1"/>
    <property type="molecule type" value="Genomic_DNA"/>
</dbReference>
<dbReference type="AlphaFoldDB" id="G0U9Y8"/>
<accession>G0U9Y8</accession>
<sequence>MFNSLTPSLFTITPGLFCSRTPRHTKHLMHGLLLAPSTPLLLLFSRVRRQKSHNFLTCLFLSLYFFSFPSLIFKSNLLYSLSYHLVTLAAARCQTVGQSGKVATERCCPCQLV</sequence>
<feature type="transmembrane region" description="Helical" evidence="1">
    <location>
        <begin position="54"/>
        <end position="73"/>
    </location>
</feature>
<organism evidence="2">
    <name type="scientific">Trypanosoma vivax (strain Y486)</name>
    <dbReference type="NCBI Taxonomy" id="1055687"/>
    <lineage>
        <taxon>Eukaryota</taxon>
        <taxon>Discoba</taxon>
        <taxon>Euglenozoa</taxon>
        <taxon>Kinetoplastea</taxon>
        <taxon>Metakinetoplastina</taxon>
        <taxon>Trypanosomatida</taxon>
        <taxon>Trypanosomatidae</taxon>
        <taxon>Trypanosoma</taxon>
        <taxon>Duttonella</taxon>
    </lineage>
</organism>
<keyword evidence="1" id="KW-0812">Transmembrane</keyword>
<name>G0U9Y8_TRYVY</name>
<evidence type="ECO:0000256" key="1">
    <source>
        <dbReference type="SAM" id="Phobius"/>
    </source>
</evidence>
<keyword evidence="1" id="KW-0472">Membrane</keyword>
<keyword evidence="1" id="KW-1133">Transmembrane helix</keyword>
<dbReference type="VEuPathDB" id="TriTrypDB:TvY486_1101040"/>
<feature type="transmembrane region" description="Helical" evidence="1">
    <location>
        <begin position="28"/>
        <end position="47"/>
    </location>
</feature>
<protein>
    <submittedName>
        <fullName evidence="2">Trypanosoma vivax</fullName>
    </submittedName>
</protein>
<gene>
    <name evidence="2" type="ORF">TVY486_1101040</name>
</gene>
<reference evidence="2" key="1">
    <citation type="journal article" date="2012" name="Proc. Natl. Acad. Sci. U.S.A.">
        <title>Antigenic diversity is generated by distinct evolutionary mechanisms in African trypanosome species.</title>
        <authorList>
            <person name="Jackson A.P."/>
            <person name="Berry A."/>
            <person name="Aslett M."/>
            <person name="Allison H.C."/>
            <person name="Burton P."/>
            <person name="Vavrova-Anderson J."/>
            <person name="Brown R."/>
            <person name="Browne H."/>
            <person name="Corton N."/>
            <person name="Hauser H."/>
            <person name="Gamble J."/>
            <person name="Gilderthorp R."/>
            <person name="Marcello L."/>
            <person name="McQuillan J."/>
            <person name="Otto T.D."/>
            <person name="Quail M.A."/>
            <person name="Sanders M.J."/>
            <person name="van Tonder A."/>
            <person name="Ginger M.L."/>
            <person name="Field M.C."/>
            <person name="Barry J.D."/>
            <person name="Hertz-Fowler C."/>
            <person name="Berriman M."/>
        </authorList>
    </citation>
    <scope>NUCLEOTIDE SEQUENCE</scope>
    <source>
        <strain evidence="2">Y486</strain>
    </source>
</reference>